<dbReference type="Pfam" id="PF14332">
    <property type="entry name" value="DUF4388"/>
    <property type="match status" value="1"/>
</dbReference>
<dbReference type="InterPro" id="IPR014710">
    <property type="entry name" value="RmlC-like_jellyroll"/>
</dbReference>
<sequence length="389" mass="43734">MHNDEIGRNANFSRFPYVQPTVIIMGFPRILFRLIENRRCPLYQYGDEFSVTGVAISMNSGEENSFITTSVIHSPAKKKICKILTGDLTRIVIQYERGDKIPVCLVSCSGCTGSIKLEHSSEHRLVASEQPPNANEIGSMMHLFSDFAFFKNIDNQSLDKVVRFFRLTSYKKDAIVLRKGDIGGNFYIIVTGSVNVINEAGITISKLGKGDVFGEMSLICNDKVSATIQVREDTSILYIDQTNFKKILDHFPSVQLYFSRLMASRLNKANMIRSEDLSSGMIGNLTEIPAEALFQTLNMNNKTGILTISELPRGTARFSFRQGSLIKAKYDTFSGEAAFYEILKEHQGRFCFTPGIPPGDFEIPEIGYFMKLLMEGMRRIDEIRSKVAN</sequence>
<dbReference type="Proteomes" id="UP000184139">
    <property type="component" value="Unassembled WGS sequence"/>
</dbReference>
<dbReference type="Gene3D" id="2.60.120.10">
    <property type="entry name" value="Jelly Rolls"/>
    <property type="match status" value="1"/>
</dbReference>
<keyword evidence="3" id="KW-1185">Reference proteome</keyword>
<proteinExistence type="predicted"/>
<dbReference type="STRING" id="1121409.SAMN02745124_03572"/>
<protein>
    <recommendedName>
        <fullName evidence="1">Cyclic nucleotide-binding domain-containing protein</fullName>
    </recommendedName>
</protein>
<evidence type="ECO:0000259" key="1">
    <source>
        <dbReference type="PROSITE" id="PS50042"/>
    </source>
</evidence>
<dbReference type="EMBL" id="FQXS01000027">
    <property type="protein sequence ID" value="SHI06225.1"/>
    <property type="molecule type" value="Genomic_DNA"/>
</dbReference>
<dbReference type="AlphaFoldDB" id="A0A1M5Y2A9"/>
<organism evidence="2 3">
    <name type="scientific">Desulfofustis glycolicus DSM 9705</name>
    <dbReference type="NCBI Taxonomy" id="1121409"/>
    <lineage>
        <taxon>Bacteria</taxon>
        <taxon>Pseudomonadati</taxon>
        <taxon>Thermodesulfobacteriota</taxon>
        <taxon>Desulfobulbia</taxon>
        <taxon>Desulfobulbales</taxon>
        <taxon>Desulfocapsaceae</taxon>
        <taxon>Desulfofustis</taxon>
    </lineage>
</organism>
<gene>
    <name evidence="2" type="ORF">SAMN02745124_03572</name>
</gene>
<dbReference type="PROSITE" id="PS50042">
    <property type="entry name" value="CNMP_BINDING_3"/>
    <property type="match status" value="1"/>
</dbReference>
<dbReference type="PANTHER" id="PTHR23011:SF28">
    <property type="entry name" value="CYCLIC NUCLEOTIDE-BINDING DOMAIN CONTAINING PROTEIN"/>
    <property type="match status" value="1"/>
</dbReference>
<evidence type="ECO:0000313" key="3">
    <source>
        <dbReference type="Proteomes" id="UP000184139"/>
    </source>
</evidence>
<dbReference type="Pfam" id="PF00027">
    <property type="entry name" value="cNMP_binding"/>
    <property type="match status" value="1"/>
</dbReference>
<dbReference type="SMART" id="SM00100">
    <property type="entry name" value="cNMP"/>
    <property type="match status" value="1"/>
</dbReference>
<dbReference type="InterPro" id="IPR000595">
    <property type="entry name" value="cNMP-bd_dom"/>
</dbReference>
<accession>A0A1M5Y2A9</accession>
<dbReference type="SUPFAM" id="SSF51206">
    <property type="entry name" value="cAMP-binding domain-like"/>
    <property type="match status" value="1"/>
</dbReference>
<reference evidence="2 3" key="1">
    <citation type="submission" date="2016-11" db="EMBL/GenBank/DDBJ databases">
        <authorList>
            <person name="Jaros S."/>
            <person name="Januszkiewicz K."/>
            <person name="Wedrychowicz H."/>
        </authorList>
    </citation>
    <scope>NUCLEOTIDE SEQUENCE [LARGE SCALE GENOMIC DNA]</scope>
    <source>
        <strain evidence="2 3">DSM 9705</strain>
    </source>
</reference>
<dbReference type="CDD" id="cd00038">
    <property type="entry name" value="CAP_ED"/>
    <property type="match status" value="1"/>
</dbReference>
<dbReference type="InterPro" id="IPR025497">
    <property type="entry name" value="PatA-like_N"/>
</dbReference>
<feature type="domain" description="Cyclic nucleotide-binding" evidence="1">
    <location>
        <begin position="149"/>
        <end position="248"/>
    </location>
</feature>
<evidence type="ECO:0000313" key="2">
    <source>
        <dbReference type="EMBL" id="SHI06225.1"/>
    </source>
</evidence>
<dbReference type="PANTHER" id="PTHR23011">
    <property type="entry name" value="CYCLIC NUCLEOTIDE-BINDING DOMAIN CONTAINING PROTEIN"/>
    <property type="match status" value="1"/>
</dbReference>
<name>A0A1M5Y2A9_9BACT</name>
<dbReference type="InterPro" id="IPR018490">
    <property type="entry name" value="cNMP-bd_dom_sf"/>
</dbReference>